<dbReference type="EMBL" id="CAJVQB010038764">
    <property type="protein sequence ID" value="CAG8826614.1"/>
    <property type="molecule type" value="Genomic_DNA"/>
</dbReference>
<evidence type="ECO:0000313" key="2">
    <source>
        <dbReference type="Proteomes" id="UP000789901"/>
    </source>
</evidence>
<proteinExistence type="predicted"/>
<dbReference type="Proteomes" id="UP000789901">
    <property type="component" value="Unassembled WGS sequence"/>
</dbReference>
<sequence>MFTISIFSLRYRVSLIILTIFWTYTVNAQIYNIGQNWKRDTGGPNTTFITATIAAPTNTPNIAAEITHTNISITIPITTPITTPTVAPITTPITTPTVAPIT</sequence>
<feature type="non-terminal residue" evidence="1">
    <location>
        <position position="102"/>
    </location>
</feature>
<accession>A0ABN7WCR1</accession>
<keyword evidence="2" id="KW-1185">Reference proteome</keyword>
<protein>
    <submittedName>
        <fullName evidence="1">31791_t:CDS:1</fullName>
    </submittedName>
</protein>
<comment type="caution">
    <text evidence="1">The sequence shown here is derived from an EMBL/GenBank/DDBJ whole genome shotgun (WGS) entry which is preliminary data.</text>
</comment>
<organism evidence="1 2">
    <name type="scientific">Gigaspora margarita</name>
    <dbReference type="NCBI Taxonomy" id="4874"/>
    <lineage>
        <taxon>Eukaryota</taxon>
        <taxon>Fungi</taxon>
        <taxon>Fungi incertae sedis</taxon>
        <taxon>Mucoromycota</taxon>
        <taxon>Glomeromycotina</taxon>
        <taxon>Glomeromycetes</taxon>
        <taxon>Diversisporales</taxon>
        <taxon>Gigasporaceae</taxon>
        <taxon>Gigaspora</taxon>
    </lineage>
</organism>
<reference evidence="1 2" key="1">
    <citation type="submission" date="2021-06" db="EMBL/GenBank/DDBJ databases">
        <authorList>
            <person name="Kallberg Y."/>
            <person name="Tangrot J."/>
            <person name="Rosling A."/>
        </authorList>
    </citation>
    <scope>NUCLEOTIDE SEQUENCE [LARGE SCALE GENOMIC DNA]</scope>
    <source>
        <strain evidence="1 2">120-4 pot B 10/14</strain>
    </source>
</reference>
<evidence type="ECO:0000313" key="1">
    <source>
        <dbReference type="EMBL" id="CAG8826614.1"/>
    </source>
</evidence>
<name>A0ABN7WCR1_GIGMA</name>
<gene>
    <name evidence="1" type="ORF">GMARGA_LOCUS29176</name>
</gene>